<protein>
    <submittedName>
        <fullName evidence="3">Helix-turn-helix transcriptional regulator</fullName>
    </submittedName>
</protein>
<evidence type="ECO:0000259" key="2">
    <source>
        <dbReference type="PROSITE" id="PS50943"/>
    </source>
</evidence>
<evidence type="ECO:0000313" key="4">
    <source>
        <dbReference type="Proteomes" id="UP001198565"/>
    </source>
</evidence>
<evidence type="ECO:0000313" key="3">
    <source>
        <dbReference type="EMBL" id="MBY8887676.1"/>
    </source>
</evidence>
<keyword evidence="4" id="KW-1185">Reference proteome</keyword>
<dbReference type="PROSITE" id="PS50943">
    <property type="entry name" value="HTH_CROC1"/>
    <property type="match status" value="1"/>
</dbReference>
<dbReference type="SUPFAM" id="SSF47413">
    <property type="entry name" value="lambda repressor-like DNA-binding domains"/>
    <property type="match status" value="1"/>
</dbReference>
<dbReference type="RefSeq" id="WP_222980425.1">
    <property type="nucleotide sequence ID" value="NZ_JAINVZ010000018.1"/>
</dbReference>
<dbReference type="InterPro" id="IPR001387">
    <property type="entry name" value="Cro/C1-type_HTH"/>
</dbReference>
<name>A0ABS7QWU8_9ACTN</name>
<accession>A0ABS7QWU8</accession>
<dbReference type="EMBL" id="JAINVZ010000018">
    <property type="protein sequence ID" value="MBY8887676.1"/>
    <property type="molecule type" value="Genomic_DNA"/>
</dbReference>
<feature type="domain" description="HTH cro/C1-type" evidence="2">
    <location>
        <begin position="88"/>
        <end position="124"/>
    </location>
</feature>
<feature type="region of interest" description="Disordered" evidence="1">
    <location>
        <begin position="484"/>
        <end position="505"/>
    </location>
</feature>
<reference evidence="3 4" key="1">
    <citation type="submission" date="2021-08" db="EMBL/GenBank/DDBJ databases">
        <title>Streptomyces sp. PTM05 isolated from lichen.</title>
        <authorList>
            <person name="Somphong A."/>
            <person name="Phongsopitanun W."/>
            <person name="Tanasupawat S."/>
        </authorList>
    </citation>
    <scope>NUCLEOTIDE SEQUENCE [LARGE SCALE GENOMIC DNA]</scope>
    <source>
        <strain evidence="3 4">Ptm05</strain>
    </source>
</reference>
<dbReference type="InterPro" id="IPR010982">
    <property type="entry name" value="Lambda_DNA-bd_dom_sf"/>
</dbReference>
<sequence length="505" mass="55106">MRDGQAHRWCERCGGRLAGDNGGGLCGPCVAGRRELRFGPPQVDDAFWRTGAMREALGSWHMGRVLKAYRTHPWHAKPVPQETVGHWIGLTQAQLSRIENGPAPQELDKLMRWAHVLGVPGDLLWFKLPAHRYENTDRRAARKEEPPDMEAMERRAFLARGIAVTVLPALTVDDLRHLAAALENAHRYADAHLTQVLRNQLTSLALDDGSRGAKKALPPVLGILTAIESMSRSAKGPARQEILAVGSTAAEFAGWLYRDAGMTETSEHWRDRAVDWAREACAAPLQGYAMLRKSQGCWDNRDARRMGELARAAQHRAWRLPDRVRAEALQQEAQSMAMLGEPLRSVEGKLDAAREVLADVTATDDGAAESEPRSGYSMATLDLQTAICLAEAGQPMRAVELYERCLAQNTLSYRDSGYFTSLMAASLAEAGEPAEAATAGATALRVAEATASGRTVRELVRLSVRLTPWAGLAAVRELRDAVYSGTSGPASRRRGATEASRPAQG</sequence>
<dbReference type="CDD" id="cd00093">
    <property type="entry name" value="HTH_XRE"/>
    <property type="match status" value="1"/>
</dbReference>
<organism evidence="3 4">
    <name type="scientific">Streptantibioticus parmotrematis</name>
    <dbReference type="NCBI Taxonomy" id="2873249"/>
    <lineage>
        <taxon>Bacteria</taxon>
        <taxon>Bacillati</taxon>
        <taxon>Actinomycetota</taxon>
        <taxon>Actinomycetes</taxon>
        <taxon>Kitasatosporales</taxon>
        <taxon>Streptomycetaceae</taxon>
        <taxon>Streptantibioticus</taxon>
    </lineage>
</organism>
<dbReference type="Gene3D" id="1.10.260.40">
    <property type="entry name" value="lambda repressor-like DNA-binding domains"/>
    <property type="match status" value="1"/>
</dbReference>
<proteinExistence type="predicted"/>
<gene>
    <name evidence="3" type="ORF">K7472_22955</name>
</gene>
<evidence type="ECO:0000256" key="1">
    <source>
        <dbReference type="SAM" id="MobiDB-lite"/>
    </source>
</evidence>
<dbReference type="Proteomes" id="UP001198565">
    <property type="component" value="Unassembled WGS sequence"/>
</dbReference>
<comment type="caution">
    <text evidence="3">The sequence shown here is derived from an EMBL/GenBank/DDBJ whole genome shotgun (WGS) entry which is preliminary data.</text>
</comment>